<evidence type="ECO:0000256" key="2">
    <source>
        <dbReference type="SAM" id="Phobius"/>
    </source>
</evidence>
<feature type="transmembrane region" description="Helical" evidence="2">
    <location>
        <begin position="264"/>
        <end position="284"/>
    </location>
</feature>
<keyword evidence="4" id="KW-1185">Reference proteome</keyword>
<feature type="region of interest" description="Disordered" evidence="1">
    <location>
        <begin position="590"/>
        <end position="611"/>
    </location>
</feature>
<dbReference type="EMBL" id="JBANBB010000001">
    <property type="protein sequence ID" value="MEK0306512.1"/>
    <property type="molecule type" value="Genomic_DNA"/>
</dbReference>
<feature type="transmembrane region" description="Helical" evidence="2">
    <location>
        <begin position="101"/>
        <end position="125"/>
    </location>
</feature>
<feature type="compositionally biased region" description="Low complexity" evidence="1">
    <location>
        <begin position="480"/>
        <end position="491"/>
    </location>
</feature>
<feature type="transmembrane region" description="Helical" evidence="2">
    <location>
        <begin position="137"/>
        <end position="161"/>
    </location>
</feature>
<protein>
    <recommendedName>
        <fullName evidence="5">Heme utilization protein</fullName>
    </recommendedName>
</protein>
<sequence>MTEFSSKTSLKALGASLGLGLAFALVGAAISLIFTNFALSAGLKDSILKGMPSDLAQGNGEMASPGFFQSLCFMLISGVSGSATMKLGLPDLPIQAGVEGSLQLPIGLAGLGLILGAAFGAYLLGRSSRIHFKWTGVVSAALVGLGSCIVFLILAAIFPISTTSTVGMAMLKTSTEATLNGATFKTALVSFLLAGTGSLIGYALARYTPDGGNVFKAAWIWLHRARGTARMVGETVMAFTAVSLVLSIIFFIVLCFTGKSPSGLLLLPIILPVLPVFFFIYSSLGVFESAASGKDSLMWLFNSLHGATITIMSLIALVAFVATLLYVALRATARQMYDPAYSDWKHSWKAPTAFGIFWLLAVPLFLTVDSKIGVSGILTNVLGKNAGSFSASFHPAYWYFIMPMIWAFLVEVVPRTFGPGLIYSMKSLWPFLRNGCVTPTPQVVLAYSRETNAPAAGSGQGATGTNPNGQATGGQTPDSAFPAGANPAFAGTQAPGGPAPTAEMPVNVAGQAGPDLPTSDGEHPDGHMPAEDREATTAQTSQMAQGGNAGSGSGDGWTSSIPSTAPLPAFPPATANGTQTFQAMTGQVQVTGQPDFPGDVPFGQAKPRKPLSGKQKTAIFTILALIVLCIVLGIAYAILNSTVFNPQKVADEYINAIATSQYDQASRMSDPQVPQNQQDLVSDKAAAKGKSMIGNQRVTSTDTRKDGSTVFTYTYTMSGKEMRDSVTVIPSGKRFLVFNDWKVSTPLLKEVDFRVPQMVPIVNVNGIPVNLGDNQTDDSSSSSYRDVKLKVYPGSYTVSLPESKFLQGNELTITTGSKSGDQVIPNTLKVTPKDTLENAINDEIKKKVDACVSSKDPDEKACGFSKNDIFTFSDMRNLTWSVDQYPEISRLSLDDPQFFTTGGRLKAQYEDKSFDDQWKKEDQTLYIAYQGSYTVNGDKVEVSFETR</sequence>
<feature type="transmembrane region" description="Helical" evidence="2">
    <location>
        <begin position="304"/>
        <end position="329"/>
    </location>
</feature>
<keyword evidence="2" id="KW-1133">Transmembrane helix</keyword>
<dbReference type="Proteomes" id="UP001373159">
    <property type="component" value="Unassembled WGS sequence"/>
</dbReference>
<feature type="transmembrane region" description="Helical" evidence="2">
    <location>
        <begin position="182"/>
        <end position="205"/>
    </location>
</feature>
<feature type="compositionally biased region" description="Low complexity" evidence="1">
    <location>
        <begin position="562"/>
        <end position="575"/>
    </location>
</feature>
<name>A0ABU8ZQ13_9BIFI</name>
<feature type="region of interest" description="Disordered" evidence="1">
    <location>
        <begin position="454"/>
        <end position="577"/>
    </location>
</feature>
<evidence type="ECO:0000313" key="4">
    <source>
        <dbReference type="Proteomes" id="UP001373159"/>
    </source>
</evidence>
<keyword evidence="2" id="KW-0472">Membrane</keyword>
<feature type="compositionally biased region" description="Polar residues" evidence="1">
    <location>
        <begin position="463"/>
        <end position="478"/>
    </location>
</feature>
<keyword evidence="2" id="KW-0812">Transmembrane</keyword>
<organism evidence="3 4">
    <name type="scientific">Bifidobacterium favimelis</name>
    <dbReference type="NCBI Taxonomy" id="3122979"/>
    <lineage>
        <taxon>Bacteria</taxon>
        <taxon>Bacillati</taxon>
        <taxon>Actinomycetota</taxon>
        <taxon>Actinomycetes</taxon>
        <taxon>Bifidobacteriales</taxon>
        <taxon>Bifidobacteriaceae</taxon>
        <taxon>Bifidobacterium</taxon>
    </lineage>
</organism>
<feature type="compositionally biased region" description="Polar residues" evidence="1">
    <location>
        <begin position="536"/>
        <end position="545"/>
    </location>
</feature>
<evidence type="ECO:0000256" key="1">
    <source>
        <dbReference type="SAM" id="MobiDB-lite"/>
    </source>
</evidence>
<gene>
    <name evidence="3" type="ORF">V8P97_03375</name>
</gene>
<accession>A0ABU8ZQ13</accession>
<feature type="transmembrane region" description="Helical" evidence="2">
    <location>
        <begin position="350"/>
        <end position="368"/>
    </location>
</feature>
<evidence type="ECO:0008006" key="5">
    <source>
        <dbReference type="Google" id="ProtNLM"/>
    </source>
</evidence>
<feature type="transmembrane region" description="Helical" evidence="2">
    <location>
        <begin position="67"/>
        <end position="89"/>
    </location>
</feature>
<dbReference type="RefSeq" id="WP_340469042.1">
    <property type="nucleotide sequence ID" value="NZ_JBANBB010000001.1"/>
</dbReference>
<feature type="compositionally biased region" description="Basic and acidic residues" evidence="1">
    <location>
        <begin position="520"/>
        <end position="535"/>
    </location>
</feature>
<proteinExistence type="predicted"/>
<feature type="transmembrane region" description="Helical" evidence="2">
    <location>
        <begin position="618"/>
        <end position="639"/>
    </location>
</feature>
<feature type="transmembrane region" description="Helical" evidence="2">
    <location>
        <begin position="12"/>
        <end position="34"/>
    </location>
</feature>
<reference evidence="3 4" key="1">
    <citation type="submission" date="2024-02" db="EMBL/GenBank/DDBJ databases">
        <title>Bifidobacterium honeyensis sp. nov., isolated from the comb honey.</title>
        <authorList>
            <person name="Liu W."/>
            <person name="Li Y."/>
        </authorList>
    </citation>
    <scope>NUCLEOTIDE SEQUENCE [LARGE SCALE GENOMIC DNA]</scope>
    <source>
        <strain evidence="3 4">IMAU50988</strain>
    </source>
</reference>
<comment type="caution">
    <text evidence="3">The sequence shown here is derived from an EMBL/GenBank/DDBJ whole genome shotgun (WGS) entry which is preliminary data.</text>
</comment>
<feature type="transmembrane region" description="Helical" evidence="2">
    <location>
        <begin position="236"/>
        <end position="257"/>
    </location>
</feature>
<feature type="transmembrane region" description="Helical" evidence="2">
    <location>
        <begin position="396"/>
        <end position="417"/>
    </location>
</feature>
<evidence type="ECO:0000313" key="3">
    <source>
        <dbReference type="EMBL" id="MEK0306512.1"/>
    </source>
</evidence>